<dbReference type="Pfam" id="PF03227">
    <property type="entry name" value="GILT"/>
    <property type="match status" value="1"/>
</dbReference>
<evidence type="ECO:0000256" key="2">
    <source>
        <dbReference type="ARBA" id="ARBA00005679"/>
    </source>
</evidence>
<evidence type="ECO:0000313" key="7">
    <source>
        <dbReference type="Proteomes" id="UP000230423"/>
    </source>
</evidence>
<gene>
    <name evidence="6" type="ORF">TELCIR_05396</name>
</gene>
<organism evidence="6 7">
    <name type="scientific">Teladorsagia circumcincta</name>
    <name type="common">Brown stomach worm</name>
    <name type="synonym">Ostertagia circumcincta</name>
    <dbReference type="NCBI Taxonomy" id="45464"/>
    <lineage>
        <taxon>Eukaryota</taxon>
        <taxon>Metazoa</taxon>
        <taxon>Ecdysozoa</taxon>
        <taxon>Nematoda</taxon>
        <taxon>Chromadorea</taxon>
        <taxon>Rhabditida</taxon>
        <taxon>Rhabditina</taxon>
        <taxon>Rhabditomorpha</taxon>
        <taxon>Strongyloidea</taxon>
        <taxon>Trichostrongylidae</taxon>
        <taxon>Teladorsagia</taxon>
    </lineage>
</organism>
<dbReference type="AlphaFoldDB" id="A0A2G9UR22"/>
<reference evidence="6 7" key="1">
    <citation type="submission" date="2015-09" db="EMBL/GenBank/DDBJ databases">
        <title>Draft genome of the parasitic nematode Teladorsagia circumcincta isolate WARC Sus (inbred).</title>
        <authorList>
            <person name="Mitreva M."/>
        </authorList>
    </citation>
    <scope>NUCLEOTIDE SEQUENCE [LARGE SCALE GENOMIC DNA]</scope>
    <source>
        <strain evidence="6 7">S</strain>
    </source>
</reference>
<keyword evidence="3" id="KW-0964">Secreted</keyword>
<dbReference type="InterPro" id="IPR004911">
    <property type="entry name" value="Interferon-induced_GILT"/>
</dbReference>
<dbReference type="OrthoDB" id="958254at2759"/>
<dbReference type="GO" id="GO:0005576">
    <property type="term" value="C:extracellular region"/>
    <property type="evidence" value="ECO:0007669"/>
    <property type="project" value="UniProtKB-SubCell"/>
</dbReference>
<sequence>MCGSNSVKRPRKVARLCRTVRNAICDTNITALHSITCGARSRGHRCRWRVDVWGHDTRQMMPVYNKYKSHITINFHPYGPTEETSCKKGNNGMECTCQHGKDECDKNALQACVLRHYPENALETGKLEL</sequence>
<accession>A0A2G9UR22</accession>
<name>A0A2G9UR22_TELCI</name>
<keyword evidence="5" id="KW-0325">Glycoprotein</keyword>
<dbReference type="GO" id="GO:0016671">
    <property type="term" value="F:oxidoreductase activity, acting on a sulfur group of donors, disulfide as acceptor"/>
    <property type="evidence" value="ECO:0007669"/>
    <property type="project" value="InterPro"/>
</dbReference>
<keyword evidence="4" id="KW-0732">Signal</keyword>
<keyword evidence="7" id="KW-1185">Reference proteome</keyword>
<dbReference type="PANTHER" id="PTHR13234:SF8">
    <property type="entry name" value="GAMMA-INTERFERON-INDUCIBLE LYSOSOMAL THIOL REDUCTASE"/>
    <property type="match status" value="1"/>
</dbReference>
<dbReference type="Proteomes" id="UP000230423">
    <property type="component" value="Unassembled WGS sequence"/>
</dbReference>
<comment type="similarity">
    <text evidence="2">Belongs to the GILT family.</text>
</comment>
<dbReference type="PANTHER" id="PTHR13234">
    <property type="entry name" value="GAMMA-INTERFERON INDUCIBLE LYSOSOMAL THIOL REDUCTASE GILT"/>
    <property type="match status" value="1"/>
</dbReference>
<evidence type="ECO:0000256" key="5">
    <source>
        <dbReference type="ARBA" id="ARBA00023180"/>
    </source>
</evidence>
<protein>
    <submittedName>
        <fullName evidence="6">Uncharacterized protein</fullName>
    </submittedName>
</protein>
<evidence type="ECO:0000256" key="3">
    <source>
        <dbReference type="ARBA" id="ARBA00022525"/>
    </source>
</evidence>
<comment type="subcellular location">
    <subcellularLocation>
        <location evidence="1">Secreted</location>
    </subcellularLocation>
</comment>
<evidence type="ECO:0000256" key="1">
    <source>
        <dbReference type="ARBA" id="ARBA00004613"/>
    </source>
</evidence>
<proteinExistence type="inferred from homology"/>
<evidence type="ECO:0000313" key="6">
    <source>
        <dbReference type="EMBL" id="PIO72667.1"/>
    </source>
</evidence>
<evidence type="ECO:0000256" key="4">
    <source>
        <dbReference type="ARBA" id="ARBA00022729"/>
    </source>
</evidence>
<dbReference type="EMBL" id="KZ345621">
    <property type="protein sequence ID" value="PIO72667.1"/>
    <property type="molecule type" value="Genomic_DNA"/>
</dbReference>